<feature type="transmembrane region" description="Helical" evidence="8">
    <location>
        <begin position="238"/>
        <end position="259"/>
    </location>
</feature>
<evidence type="ECO:0000256" key="2">
    <source>
        <dbReference type="ARBA" id="ARBA00022448"/>
    </source>
</evidence>
<feature type="transmembrane region" description="Helical" evidence="8">
    <location>
        <begin position="324"/>
        <end position="342"/>
    </location>
</feature>
<name>A0ABU2H8J7_9ACTN</name>
<protein>
    <submittedName>
        <fullName evidence="11">ABC transporter permease</fullName>
    </submittedName>
</protein>
<feature type="transmembrane region" description="Helical" evidence="8">
    <location>
        <begin position="280"/>
        <end position="304"/>
    </location>
</feature>
<evidence type="ECO:0000259" key="9">
    <source>
        <dbReference type="Pfam" id="PF02687"/>
    </source>
</evidence>
<comment type="caution">
    <text evidence="11">The sequence shown here is derived from an EMBL/GenBank/DDBJ whole genome shotgun (WGS) entry which is preliminary data.</text>
</comment>
<keyword evidence="2" id="KW-0813">Transport</keyword>
<evidence type="ECO:0000259" key="10">
    <source>
        <dbReference type="Pfam" id="PF12704"/>
    </source>
</evidence>
<feature type="domain" description="MacB-like periplasmic core" evidence="10">
    <location>
        <begin position="16"/>
        <end position="214"/>
    </location>
</feature>
<dbReference type="RefSeq" id="WP_310912702.1">
    <property type="nucleotide sequence ID" value="NZ_JAVLVT010000005.1"/>
</dbReference>
<evidence type="ECO:0000256" key="8">
    <source>
        <dbReference type="SAM" id="Phobius"/>
    </source>
</evidence>
<keyword evidence="4 8" id="KW-0812">Transmembrane</keyword>
<accession>A0ABU2H8J7</accession>
<keyword evidence="3" id="KW-1003">Cell membrane</keyword>
<evidence type="ECO:0000256" key="6">
    <source>
        <dbReference type="ARBA" id="ARBA00023136"/>
    </source>
</evidence>
<evidence type="ECO:0000256" key="4">
    <source>
        <dbReference type="ARBA" id="ARBA00022692"/>
    </source>
</evidence>
<evidence type="ECO:0000256" key="5">
    <source>
        <dbReference type="ARBA" id="ARBA00022989"/>
    </source>
</evidence>
<feature type="domain" description="ABC3 transporter permease C-terminal" evidence="9">
    <location>
        <begin position="242"/>
        <end position="349"/>
    </location>
</feature>
<keyword evidence="6 8" id="KW-0472">Membrane</keyword>
<evidence type="ECO:0000256" key="1">
    <source>
        <dbReference type="ARBA" id="ARBA00004651"/>
    </source>
</evidence>
<sequence length="358" mass="36594">MFLAIRDIYSARGRFALLGLVVGLITLLVVLLSGLTAGLASQSTSAVTSLPGSHIVFGATGEATPEVSFADSAITEQQLHTWRDAQAPAWVEPLGLTPGQAELEDSGSTAVTVLAARPHSVLAPDDLGDTGVVVSASLAEEEGVDTGDTIGLGDVDYPVTGTTPAAYYSHTPVVWTSLESWRDMVPTGSDPPTATVLVADLDGQDPAELDEAATTVTETHTDSRAGVASFSAENGSLLMIQGFLYVISALVVGAFLTVWTIQRAGDVAVLKALGGSTSYLVRDALVQAAIVLTLGAGVGATLGWGVGALAERTVPFELSGATTIPPVLGMLGLGMLGAVLTVRRITSVDPLTALGSAR</sequence>
<dbReference type="PANTHER" id="PTHR43738">
    <property type="entry name" value="ABC TRANSPORTER, MEMBRANE PROTEIN"/>
    <property type="match status" value="1"/>
</dbReference>
<proteinExistence type="inferred from homology"/>
<dbReference type="InterPro" id="IPR051125">
    <property type="entry name" value="ABC-4/HrtB_transporter"/>
</dbReference>
<dbReference type="EMBL" id="JAVLVT010000005">
    <property type="protein sequence ID" value="MDS1271160.1"/>
    <property type="molecule type" value="Genomic_DNA"/>
</dbReference>
<reference evidence="12" key="1">
    <citation type="submission" date="2023-07" db="EMBL/GenBank/DDBJ databases">
        <title>Novel species in the genus Lipingzhangella isolated from Sambhar Salt Lake.</title>
        <authorList>
            <person name="Jiya N."/>
            <person name="Kajale S."/>
            <person name="Sharma A."/>
        </authorList>
    </citation>
    <scope>NUCLEOTIDE SEQUENCE [LARGE SCALE GENOMIC DNA]</scope>
    <source>
        <strain evidence="12">LS1_29</strain>
    </source>
</reference>
<gene>
    <name evidence="11" type="ORF">RIF23_12730</name>
</gene>
<dbReference type="PANTHER" id="PTHR43738:SF1">
    <property type="entry name" value="HEMIN TRANSPORT SYSTEM PERMEASE PROTEIN HRTB-RELATED"/>
    <property type="match status" value="1"/>
</dbReference>
<keyword evidence="12" id="KW-1185">Reference proteome</keyword>
<evidence type="ECO:0000256" key="7">
    <source>
        <dbReference type="ARBA" id="ARBA00038076"/>
    </source>
</evidence>
<dbReference type="InterPro" id="IPR003838">
    <property type="entry name" value="ABC3_permease_C"/>
</dbReference>
<comment type="subcellular location">
    <subcellularLocation>
        <location evidence="1">Cell membrane</location>
        <topology evidence="1">Multi-pass membrane protein</topology>
    </subcellularLocation>
</comment>
<organism evidence="11 12">
    <name type="scientific">Lipingzhangella rawalii</name>
    <dbReference type="NCBI Taxonomy" id="2055835"/>
    <lineage>
        <taxon>Bacteria</taxon>
        <taxon>Bacillati</taxon>
        <taxon>Actinomycetota</taxon>
        <taxon>Actinomycetes</taxon>
        <taxon>Streptosporangiales</taxon>
        <taxon>Nocardiopsidaceae</taxon>
        <taxon>Lipingzhangella</taxon>
    </lineage>
</organism>
<evidence type="ECO:0000313" key="12">
    <source>
        <dbReference type="Proteomes" id="UP001250214"/>
    </source>
</evidence>
<dbReference type="Pfam" id="PF12704">
    <property type="entry name" value="MacB_PCD"/>
    <property type="match status" value="1"/>
</dbReference>
<evidence type="ECO:0000256" key="3">
    <source>
        <dbReference type="ARBA" id="ARBA00022475"/>
    </source>
</evidence>
<comment type="similarity">
    <text evidence="7">Belongs to the ABC-4 integral membrane protein family.</text>
</comment>
<dbReference type="InterPro" id="IPR025857">
    <property type="entry name" value="MacB_PCD"/>
</dbReference>
<evidence type="ECO:0000313" key="11">
    <source>
        <dbReference type="EMBL" id="MDS1271160.1"/>
    </source>
</evidence>
<dbReference type="Pfam" id="PF02687">
    <property type="entry name" value="FtsX"/>
    <property type="match status" value="1"/>
</dbReference>
<dbReference type="Proteomes" id="UP001250214">
    <property type="component" value="Unassembled WGS sequence"/>
</dbReference>
<keyword evidence="5 8" id="KW-1133">Transmembrane helix</keyword>